<dbReference type="PRINTS" id="PR01590">
    <property type="entry name" value="HTHFIS"/>
</dbReference>
<reference evidence="9 10" key="1">
    <citation type="journal article" date="2024" name="Chem. Sci.">
        <title>Discovery of megapolipeptins by genome mining of a Burkholderiales bacteria collection.</title>
        <authorList>
            <person name="Paulo B.S."/>
            <person name="Recchia M.J.J."/>
            <person name="Lee S."/>
            <person name="Fergusson C.H."/>
            <person name="Romanowski S.B."/>
            <person name="Hernandez A."/>
            <person name="Krull N."/>
            <person name="Liu D.Y."/>
            <person name="Cavanagh H."/>
            <person name="Bos A."/>
            <person name="Gray C.A."/>
            <person name="Murphy B.T."/>
            <person name="Linington R.G."/>
            <person name="Eustaquio A.S."/>
        </authorList>
    </citation>
    <scope>NUCLEOTIDE SEQUENCE [LARGE SCALE GENOMIC DNA]</scope>
    <source>
        <strain evidence="9 10">RL17-350-BIC-A</strain>
    </source>
</reference>
<dbReference type="PANTHER" id="PTHR32071">
    <property type="entry name" value="TRANSCRIPTIONAL REGULATORY PROTEIN"/>
    <property type="match status" value="1"/>
</dbReference>
<dbReference type="SUPFAM" id="SSF46689">
    <property type="entry name" value="Homeodomain-like"/>
    <property type="match status" value="1"/>
</dbReference>
<dbReference type="Gene3D" id="1.10.10.60">
    <property type="entry name" value="Homeodomain-like"/>
    <property type="match status" value="1"/>
</dbReference>
<dbReference type="Proteomes" id="UP001629230">
    <property type="component" value="Unassembled WGS sequence"/>
</dbReference>
<evidence type="ECO:0000256" key="3">
    <source>
        <dbReference type="ARBA" id="ARBA00023015"/>
    </source>
</evidence>
<accession>A0ABW9AYX4</accession>
<sequence length="550" mass="60569">MQTRSDASSDSESAGYWREHEMLLLQQVMALVGKSLSPAPVLREMLHLMSELLGLNRGRIVLADETRRSGRIRYAYGLTPEEISRGVYAYGEGITGRALQHGQLTIIQDIDREPDFLARAVERSRLPDGPVSFIALPIVVERRTVGVLACHRIRHRSRMLADDITVLRILATLTGQLLQLEAGLEEKTRALEEQNAVLARALESAAARYGIVGTSPPLLRAISELERVSHSAASVLLLGESGTGKELFARALHLASSRRDRAFIKINCAAIPDTLFESELFGYERGAFTGANSMRAGWFEQASKGTLFLDEIGELPLMMQAKLLRTLQEGTITRLGGKAEIQVDVRLVAATNCDLRRSVAQGTFRQDLYYRLNVIPIHLPSLAERRQDIRVLALHFVSHTNQLNQRNVNLTAAALDRLEEYSWPGNIRELTNFIERVVLLADKPLLDAADIGWLLPSGAADEPAVAPASAQRVAAVRGQGGAPDASSPDPVSHSGPLPMRPYRRVGSHPAQALVDALEQCEGNKSRAAQQLGMTPRQFSYRWQKLGLPND</sequence>
<keyword evidence="5" id="KW-0804">Transcription</keyword>
<dbReference type="InterPro" id="IPR025943">
    <property type="entry name" value="Sigma_54_int_dom_ATP-bd_2"/>
</dbReference>
<dbReference type="Pfam" id="PF00158">
    <property type="entry name" value="Sigma54_activat"/>
    <property type="match status" value="1"/>
</dbReference>
<dbReference type="RefSeq" id="WP_408180467.1">
    <property type="nucleotide sequence ID" value="NZ_JAQQEZ010000033.1"/>
</dbReference>
<dbReference type="Pfam" id="PF02954">
    <property type="entry name" value="HTH_8"/>
    <property type="match status" value="1"/>
</dbReference>
<dbReference type="InterPro" id="IPR003018">
    <property type="entry name" value="GAF"/>
</dbReference>
<dbReference type="PROSITE" id="PS00676">
    <property type="entry name" value="SIGMA54_INTERACT_2"/>
    <property type="match status" value="1"/>
</dbReference>
<dbReference type="CDD" id="cd00009">
    <property type="entry name" value="AAA"/>
    <property type="match status" value="1"/>
</dbReference>
<feature type="region of interest" description="Disordered" evidence="7">
    <location>
        <begin position="470"/>
        <end position="505"/>
    </location>
</feature>
<gene>
    <name evidence="9" type="ORF">PQR57_32970</name>
</gene>
<evidence type="ECO:0000256" key="6">
    <source>
        <dbReference type="SAM" id="Coils"/>
    </source>
</evidence>
<evidence type="ECO:0000259" key="8">
    <source>
        <dbReference type="PROSITE" id="PS50045"/>
    </source>
</evidence>
<dbReference type="InterPro" id="IPR009057">
    <property type="entry name" value="Homeodomain-like_sf"/>
</dbReference>
<dbReference type="Gene3D" id="3.30.450.40">
    <property type="match status" value="1"/>
</dbReference>
<dbReference type="PROSITE" id="PS00688">
    <property type="entry name" value="SIGMA54_INTERACT_3"/>
    <property type="match status" value="1"/>
</dbReference>
<dbReference type="PROSITE" id="PS50045">
    <property type="entry name" value="SIGMA54_INTERACT_4"/>
    <property type="match status" value="1"/>
</dbReference>
<keyword evidence="2" id="KW-0067">ATP-binding</keyword>
<dbReference type="EMBL" id="JAQQEZ010000033">
    <property type="protein sequence ID" value="MFM0005800.1"/>
    <property type="molecule type" value="Genomic_DNA"/>
</dbReference>
<feature type="domain" description="Sigma-54 factor interaction" evidence="8">
    <location>
        <begin position="211"/>
        <end position="439"/>
    </location>
</feature>
<dbReference type="InterPro" id="IPR003593">
    <property type="entry name" value="AAA+_ATPase"/>
</dbReference>
<evidence type="ECO:0000256" key="4">
    <source>
        <dbReference type="ARBA" id="ARBA00023125"/>
    </source>
</evidence>
<dbReference type="SMART" id="SM00065">
    <property type="entry name" value="GAF"/>
    <property type="match status" value="1"/>
</dbReference>
<name>A0ABW9AYX4_9BURK</name>
<comment type="caution">
    <text evidence="9">The sequence shown here is derived from an EMBL/GenBank/DDBJ whole genome shotgun (WGS) entry which is preliminary data.</text>
</comment>
<dbReference type="Pfam" id="PF01590">
    <property type="entry name" value="GAF"/>
    <property type="match status" value="1"/>
</dbReference>
<feature type="coiled-coil region" evidence="6">
    <location>
        <begin position="177"/>
        <end position="204"/>
    </location>
</feature>
<evidence type="ECO:0000313" key="9">
    <source>
        <dbReference type="EMBL" id="MFM0005800.1"/>
    </source>
</evidence>
<keyword evidence="6" id="KW-0175">Coiled coil</keyword>
<dbReference type="InterPro" id="IPR025662">
    <property type="entry name" value="Sigma_54_int_dom_ATP-bd_1"/>
</dbReference>
<dbReference type="PANTHER" id="PTHR32071:SF57">
    <property type="entry name" value="C4-DICARBOXYLATE TRANSPORT TRANSCRIPTIONAL REGULATORY PROTEIN DCTD"/>
    <property type="match status" value="1"/>
</dbReference>
<dbReference type="SUPFAM" id="SSF52540">
    <property type="entry name" value="P-loop containing nucleoside triphosphate hydrolases"/>
    <property type="match status" value="1"/>
</dbReference>
<keyword evidence="10" id="KW-1185">Reference proteome</keyword>
<evidence type="ECO:0000313" key="10">
    <source>
        <dbReference type="Proteomes" id="UP001629230"/>
    </source>
</evidence>
<evidence type="ECO:0000256" key="1">
    <source>
        <dbReference type="ARBA" id="ARBA00022741"/>
    </source>
</evidence>
<evidence type="ECO:0000256" key="5">
    <source>
        <dbReference type="ARBA" id="ARBA00023163"/>
    </source>
</evidence>
<proteinExistence type="predicted"/>
<evidence type="ECO:0000256" key="7">
    <source>
        <dbReference type="SAM" id="MobiDB-lite"/>
    </source>
</evidence>
<protein>
    <submittedName>
        <fullName evidence="9">Sigma 54-interacting transcriptional regulator</fullName>
    </submittedName>
</protein>
<evidence type="ECO:0000256" key="2">
    <source>
        <dbReference type="ARBA" id="ARBA00022840"/>
    </source>
</evidence>
<dbReference type="InterPro" id="IPR025944">
    <property type="entry name" value="Sigma_54_int_dom_CS"/>
</dbReference>
<dbReference type="Gene3D" id="1.10.8.60">
    <property type="match status" value="1"/>
</dbReference>
<dbReference type="InterPro" id="IPR058031">
    <property type="entry name" value="AAA_lid_NorR"/>
</dbReference>
<dbReference type="SUPFAM" id="SSF55781">
    <property type="entry name" value="GAF domain-like"/>
    <property type="match status" value="1"/>
</dbReference>
<dbReference type="InterPro" id="IPR029016">
    <property type="entry name" value="GAF-like_dom_sf"/>
</dbReference>
<organism evidence="9 10">
    <name type="scientific">Paraburkholderia dipogonis</name>
    <dbReference type="NCBI Taxonomy" id="1211383"/>
    <lineage>
        <taxon>Bacteria</taxon>
        <taxon>Pseudomonadati</taxon>
        <taxon>Pseudomonadota</taxon>
        <taxon>Betaproteobacteria</taxon>
        <taxon>Burkholderiales</taxon>
        <taxon>Burkholderiaceae</taxon>
        <taxon>Paraburkholderia</taxon>
    </lineage>
</organism>
<dbReference type="InterPro" id="IPR002197">
    <property type="entry name" value="HTH_Fis"/>
</dbReference>
<dbReference type="SMART" id="SM00382">
    <property type="entry name" value="AAA"/>
    <property type="match status" value="1"/>
</dbReference>
<dbReference type="InterPro" id="IPR002078">
    <property type="entry name" value="Sigma_54_int"/>
</dbReference>
<dbReference type="Gene3D" id="3.40.50.300">
    <property type="entry name" value="P-loop containing nucleotide triphosphate hydrolases"/>
    <property type="match status" value="1"/>
</dbReference>
<keyword evidence="3" id="KW-0805">Transcription regulation</keyword>
<keyword evidence="1" id="KW-0547">Nucleotide-binding</keyword>
<dbReference type="InterPro" id="IPR027417">
    <property type="entry name" value="P-loop_NTPase"/>
</dbReference>
<dbReference type="Pfam" id="PF25601">
    <property type="entry name" value="AAA_lid_14"/>
    <property type="match status" value="1"/>
</dbReference>
<dbReference type="PROSITE" id="PS00675">
    <property type="entry name" value="SIGMA54_INTERACT_1"/>
    <property type="match status" value="1"/>
</dbReference>
<keyword evidence="4" id="KW-0238">DNA-binding</keyword>